<dbReference type="InterPro" id="IPR020850">
    <property type="entry name" value="GED_dom"/>
</dbReference>
<dbReference type="GO" id="GO:0006897">
    <property type="term" value="P:endocytosis"/>
    <property type="evidence" value="ECO:0007669"/>
    <property type="project" value="TreeGrafter"/>
</dbReference>
<dbReference type="CDD" id="cd08771">
    <property type="entry name" value="DLP_1"/>
    <property type="match status" value="1"/>
</dbReference>
<keyword evidence="8" id="KW-1185">Reference proteome</keyword>
<evidence type="ECO:0000256" key="4">
    <source>
        <dbReference type="SAM" id="MobiDB-lite"/>
    </source>
</evidence>
<dbReference type="PRINTS" id="PR00195">
    <property type="entry name" value="DYNAMIN"/>
</dbReference>
<accession>A0A9P7YFS0</accession>
<sequence>MPSLADPFNFDEEQDSYPSVTPLESPGEPTTSSPSSLEIFQNDEQRRVLDTVARVRKCGLDGVVSLPQIVVCGSQSAGKSSVLEALTEIPFPRNDLLCTRYATEINLKNGLENKITLTIVPDPARPSSKQESIRAWTSSIPNFDNLPAVMDEARGIMGIKTADEIEQGESAPGFARDVLSVVFEGPNRPQLSLVDIPGLISAATKNTTHADIQMVAEITRHYIESPRTICLAVVAASADYATQNILDRVREVDPNGDRTLGVITKPDMAEEGSGLEEGFIKLANNEDIFFKLGWHVVKNRAFKETNSTLAERNAAEQTFFRTTNWRRLDPEAVGVDALRRRLSQLLFEHVKKELPALREELDDLLHSTNEKLEQLGTARSSGVECKSYLSHLSLEIYKIAKAAVDGHYEGSYFHEDVDPDFNISSPSTISRTRAIVQSMNSQFSNIMHTKGHKYFIEMDIPHDGTKPHAAIIHSKQKGGPTKLTKTEAIHWVAKALRRNRGKELIGNFNPLLIGELFWELSSPWHALARTHVNDVADICTRFFKTLLHAKCPEDVERRIWGSKIKDELEVRYKNAILELNMLMEDHKNYPINYNHYYTETIAKRRRERQKAVLDREIGENTREVYDEELEDYKNEVDFANVLENVSRNVDANMENFSSEEVLDSLLAIYKVSAKTFVANVTTQVVERHIIRGLEDIFSPVFVGNLEAKEAEALASEPGNAKRERGHLLEQIKRLEEGREIFKEVLLG</sequence>
<dbReference type="Pfam" id="PF01031">
    <property type="entry name" value="Dynamin_M"/>
    <property type="match status" value="1"/>
</dbReference>
<keyword evidence="7" id="KW-0378">Hydrolase</keyword>
<dbReference type="Pfam" id="PF00350">
    <property type="entry name" value="Dynamin_N"/>
    <property type="match status" value="1"/>
</dbReference>
<proteinExistence type="predicted"/>
<feature type="region of interest" description="Disordered" evidence="4">
    <location>
        <begin position="1"/>
        <end position="38"/>
    </location>
</feature>
<keyword evidence="2" id="KW-0342">GTP-binding</keyword>
<dbReference type="Gene3D" id="3.40.50.300">
    <property type="entry name" value="P-loop containing nucleotide triphosphate hydrolases"/>
    <property type="match status" value="1"/>
</dbReference>
<keyword evidence="3" id="KW-0175">Coiled coil</keyword>
<feature type="domain" description="GED" evidence="5">
    <location>
        <begin position="658"/>
        <end position="747"/>
    </location>
</feature>
<dbReference type="InterPro" id="IPR027417">
    <property type="entry name" value="P-loop_NTPase"/>
</dbReference>
<dbReference type="GO" id="GO:0016020">
    <property type="term" value="C:membrane"/>
    <property type="evidence" value="ECO:0007669"/>
    <property type="project" value="TreeGrafter"/>
</dbReference>
<protein>
    <submittedName>
        <fullName evidence="7">P-loop containing nucleoside triphosphate hydrolase protein</fullName>
    </submittedName>
</protein>
<feature type="compositionally biased region" description="Low complexity" evidence="4">
    <location>
        <begin position="21"/>
        <end position="38"/>
    </location>
</feature>
<dbReference type="InterPro" id="IPR030381">
    <property type="entry name" value="G_DYNAMIN_dom"/>
</dbReference>
<dbReference type="GO" id="GO:0005874">
    <property type="term" value="C:microtubule"/>
    <property type="evidence" value="ECO:0007669"/>
    <property type="project" value="TreeGrafter"/>
</dbReference>
<evidence type="ECO:0000256" key="3">
    <source>
        <dbReference type="SAM" id="Coils"/>
    </source>
</evidence>
<gene>
    <name evidence="7" type="ORF">BJ875DRAFT_66996</name>
</gene>
<evidence type="ECO:0000313" key="7">
    <source>
        <dbReference type="EMBL" id="KAG9232806.1"/>
    </source>
</evidence>
<dbReference type="GO" id="GO:0003924">
    <property type="term" value="F:GTPase activity"/>
    <property type="evidence" value="ECO:0007669"/>
    <property type="project" value="InterPro"/>
</dbReference>
<dbReference type="GO" id="GO:0048312">
    <property type="term" value="P:intracellular distribution of mitochondria"/>
    <property type="evidence" value="ECO:0007669"/>
    <property type="project" value="TreeGrafter"/>
</dbReference>
<dbReference type="GO" id="GO:0000266">
    <property type="term" value="P:mitochondrial fission"/>
    <property type="evidence" value="ECO:0007669"/>
    <property type="project" value="TreeGrafter"/>
</dbReference>
<evidence type="ECO:0000259" key="6">
    <source>
        <dbReference type="PROSITE" id="PS51718"/>
    </source>
</evidence>
<dbReference type="PROSITE" id="PS51718">
    <property type="entry name" value="G_DYNAMIN_2"/>
    <property type="match status" value="1"/>
</dbReference>
<dbReference type="GO" id="GO:0005525">
    <property type="term" value="F:GTP binding"/>
    <property type="evidence" value="ECO:0007669"/>
    <property type="project" value="InterPro"/>
</dbReference>
<comment type="caution">
    <text evidence="7">The sequence shown here is derived from an EMBL/GenBank/DDBJ whole genome shotgun (WGS) entry which is preliminary data.</text>
</comment>
<dbReference type="PROSITE" id="PS51388">
    <property type="entry name" value="GED"/>
    <property type="match status" value="1"/>
</dbReference>
<dbReference type="PANTHER" id="PTHR11566">
    <property type="entry name" value="DYNAMIN"/>
    <property type="match status" value="1"/>
</dbReference>
<evidence type="ECO:0000256" key="2">
    <source>
        <dbReference type="ARBA" id="ARBA00023134"/>
    </source>
</evidence>
<evidence type="ECO:0000256" key="1">
    <source>
        <dbReference type="ARBA" id="ARBA00022741"/>
    </source>
</evidence>
<evidence type="ECO:0000259" key="5">
    <source>
        <dbReference type="PROSITE" id="PS51388"/>
    </source>
</evidence>
<feature type="domain" description="Dynamin-type G" evidence="6">
    <location>
        <begin position="63"/>
        <end position="355"/>
    </location>
</feature>
<dbReference type="SMART" id="SM00053">
    <property type="entry name" value="DYNc"/>
    <property type="match status" value="1"/>
</dbReference>
<dbReference type="FunFam" id="3.40.50.300:FF:001425">
    <property type="entry name" value="Dynamin GTPase, putative"/>
    <property type="match status" value="1"/>
</dbReference>
<dbReference type="OrthoDB" id="415706at2759"/>
<dbReference type="EMBL" id="MU251529">
    <property type="protein sequence ID" value="KAG9232806.1"/>
    <property type="molecule type" value="Genomic_DNA"/>
</dbReference>
<dbReference type="InterPro" id="IPR022812">
    <property type="entry name" value="Dynamin"/>
</dbReference>
<name>A0A9P7YFS0_9HELO</name>
<dbReference type="InterPro" id="IPR045063">
    <property type="entry name" value="Dynamin_N"/>
</dbReference>
<organism evidence="7 8">
    <name type="scientific">Amylocarpus encephaloides</name>
    <dbReference type="NCBI Taxonomy" id="45428"/>
    <lineage>
        <taxon>Eukaryota</taxon>
        <taxon>Fungi</taxon>
        <taxon>Dikarya</taxon>
        <taxon>Ascomycota</taxon>
        <taxon>Pezizomycotina</taxon>
        <taxon>Leotiomycetes</taxon>
        <taxon>Helotiales</taxon>
        <taxon>Helotiales incertae sedis</taxon>
        <taxon>Amylocarpus</taxon>
    </lineage>
</organism>
<evidence type="ECO:0000313" key="8">
    <source>
        <dbReference type="Proteomes" id="UP000824998"/>
    </source>
</evidence>
<dbReference type="GO" id="GO:0005739">
    <property type="term" value="C:mitochondrion"/>
    <property type="evidence" value="ECO:0007669"/>
    <property type="project" value="TreeGrafter"/>
</dbReference>
<feature type="coiled-coil region" evidence="3">
    <location>
        <begin position="615"/>
        <end position="642"/>
    </location>
</feature>
<dbReference type="AlphaFoldDB" id="A0A9P7YFS0"/>
<keyword evidence="1" id="KW-0547">Nucleotide-binding</keyword>
<dbReference type="InterPro" id="IPR000375">
    <property type="entry name" value="Dynamin_stalk"/>
</dbReference>
<dbReference type="InterPro" id="IPR001401">
    <property type="entry name" value="Dynamin_GTPase"/>
</dbReference>
<dbReference type="GO" id="GO:0008017">
    <property type="term" value="F:microtubule binding"/>
    <property type="evidence" value="ECO:0007669"/>
    <property type="project" value="TreeGrafter"/>
</dbReference>
<dbReference type="SUPFAM" id="SSF52540">
    <property type="entry name" value="P-loop containing nucleoside triphosphate hydrolases"/>
    <property type="match status" value="1"/>
</dbReference>
<dbReference type="GO" id="GO:0016559">
    <property type="term" value="P:peroxisome fission"/>
    <property type="evidence" value="ECO:0007669"/>
    <property type="project" value="TreeGrafter"/>
</dbReference>
<dbReference type="PANTHER" id="PTHR11566:SF66">
    <property type="entry name" value="INTERFERON-INDUCED GTP-BINDING PROTEIN MX"/>
    <property type="match status" value="1"/>
</dbReference>
<reference evidence="7" key="1">
    <citation type="journal article" date="2021" name="IMA Fungus">
        <title>Genomic characterization of three marine fungi, including Emericellopsis atlantica sp. nov. with signatures of a generalist lifestyle and marine biomass degradation.</title>
        <authorList>
            <person name="Hagestad O.C."/>
            <person name="Hou L."/>
            <person name="Andersen J.H."/>
            <person name="Hansen E.H."/>
            <person name="Altermark B."/>
            <person name="Li C."/>
            <person name="Kuhnert E."/>
            <person name="Cox R.J."/>
            <person name="Crous P.W."/>
            <person name="Spatafora J.W."/>
            <person name="Lail K."/>
            <person name="Amirebrahimi M."/>
            <person name="Lipzen A."/>
            <person name="Pangilinan J."/>
            <person name="Andreopoulos W."/>
            <person name="Hayes R.D."/>
            <person name="Ng V."/>
            <person name="Grigoriev I.V."/>
            <person name="Jackson S.A."/>
            <person name="Sutton T.D.S."/>
            <person name="Dobson A.D.W."/>
            <person name="Rama T."/>
        </authorList>
    </citation>
    <scope>NUCLEOTIDE SEQUENCE</scope>
    <source>
        <strain evidence="7">TRa018bII</strain>
    </source>
</reference>
<dbReference type="Proteomes" id="UP000824998">
    <property type="component" value="Unassembled WGS sequence"/>
</dbReference>